<evidence type="ECO:0000259" key="1">
    <source>
        <dbReference type="PROSITE" id="PS51340"/>
    </source>
</evidence>
<keyword evidence="3" id="KW-1185">Reference proteome</keyword>
<accession>A0A3D8QHZ8</accession>
<protein>
    <recommendedName>
        <fullName evidence="1">MOSC domain-containing protein</fullName>
    </recommendedName>
</protein>
<dbReference type="GO" id="GO:0003824">
    <property type="term" value="F:catalytic activity"/>
    <property type="evidence" value="ECO:0007669"/>
    <property type="project" value="InterPro"/>
</dbReference>
<comment type="caution">
    <text evidence="2">The sequence shown here is derived from an EMBL/GenBank/DDBJ whole genome shotgun (WGS) entry which is preliminary data.</text>
</comment>
<dbReference type="Pfam" id="PF03473">
    <property type="entry name" value="MOSC"/>
    <property type="match status" value="1"/>
</dbReference>
<dbReference type="PROSITE" id="PS51340">
    <property type="entry name" value="MOSC"/>
    <property type="match status" value="1"/>
</dbReference>
<dbReference type="OrthoDB" id="17255at2759"/>
<organism evidence="2 3">
    <name type="scientific">Coleophoma crateriformis</name>
    <dbReference type="NCBI Taxonomy" id="565419"/>
    <lineage>
        <taxon>Eukaryota</taxon>
        <taxon>Fungi</taxon>
        <taxon>Dikarya</taxon>
        <taxon>Ascomycota</taxon>
        <taxon>Pezizomycotina</taxon>
        <taxon>Leotiomycetes</taxon>
        <taxon>Helotiales</taxon>
        <taxon>Dermateaceae</taxon>
        <taxon>Coleophoma</taxon>
    </lineage>
</organism>
<dbReference type="EMBL" id="PDLN01000018">
    <property type="protein sequence ID" value="RDW61399.1"/>
    <property type="molecule type" value="Genomic_DNA"/>
</dbReference>
<evidence type="ECO:0000313" key="2">
    <source>
        <dbReference type="EMBL" id="RDW61399.1"/>
    </source>
</evidence>
<feature type="domain" description="MOSC" evidence="1">
    <location>
        <begin position="132"/>
        <end position="298"/>
    </location>
</feature>
<name>A0A3D8QHZ8_9HELO</name>
<proteinExistence type="predicted"/>
<dbReference type="AlphaFoldDB" id="A0A3D8QHZ8"/>
<dbReference type="GO" id="GO:0030170">
    <property type="term" value="F:pyridoxal phosphate binding"/>
    <property type="evidence" value="ECO:0007669"/>
    <property type="project" value="InterPro"/>
</dbReference>
<evidence type="ECO:0000313" key="3">
    <source>
        <dbReference type="Proteomes" id="UP000256328"/>
    </source>
</evidence>
<dbReference type="GO" id="GO:0030151">
    <property type="term" value="F:molybdenum ion binding"/>
    <property type="evidence" value="ECO:0007669"/>
    <property type="project" value="InterPro"/>
</dbReference>
<reference evidence="2 3" key="1">
    <citation type="journal article" date="2018" name="IMA Fungus">
        <title>IMA Genome-F 9: Draft genome sequence of Annulohypoxylon stygium, Aspergillus mulundensis, Berkeleyomyces basicola (syn. Thielaviopsis basicola), Ceratocystis smalleyi, two Cercospora beticola strains, Coleophoma cylindrospora, Fusarium fracticaudum, Phialophora cf. hyalina, and Morchella septimelata.</title>
        <authorList>
            <person name="Wingfield B.D."/>
            <person name="Bills G.F."/>
            <person name="Dong Y."/>
            <person name="Huang W."/>
            <person name="Nel W.J."/>
            <person name="Swalarsk-Parry B.S."/>
            <person name="Vaghefi N."/>
            <person name="Wilken P.M."/>
            <person name="An Z."/>
            <person name="de Beer Z.W."/>
            <person name="De Vos L."/>
            <person name="Chen L."/>
            <person name="Duong T.A."/>
            <person name="Gao Y."/>
            <person name="Hammerbacher A."/>
            <person name="Kikkert J.R."/>
            <person name="Li Y."/>
            <person name="Li H."/>
            <person name="Li K."/>
            <person name="Li Q."/>
            <person name="Liu X."/>
            <person name="Ma X."/>
            <person name="Naidoo K."/>
            <person name="Pethybridge S.J."/>
            <person name="Sun J."/>
            <person name="Steenkamp E.T."/>
            <person name="van der Nest M.A."/>
            <person name="van Wyk S."/>
            <person name="Wingfield M.J."/>
            <person name="Xiong C."/>
            <person name="Yue Q."/>
            <person name="Zhang X."/>
        </authorList>
    </citation>
    <scope>NUCLEOTIDE SEQUENCE [LARGE SCALE GENOMIC DNA]</scope>
    <source>
        <strain evidence="2 3">BP5796</strain>
    </source>
</reference>
<dbReference type="SUPFAM" id="SSF141673">
    <property type="entry name" value="MOSC N-terminal domain-like"/>
    <property type="match status" value="1"/>
</dbReference>
<gene>
    <name evidence="2" type="ORF">BP5796_11291</name>
</gene>
<sequence length="319" mass="35317">MLIGSQLTMALFGTFLETNPKTAESKGSSLVITFIPPQSNADPKLEWTGSPDQIRFPVQPDTEKKTVVDVNLHGSPTKAYDMGSDINDWFSERFGYEVMLVHIGKENSRAVFGSLAPSNPEAAHKSLRMRLSAMVSSFVPRFRPEGERLAFNDLGQYLVVTQSSTDEVSSRFASGIAMDVTKFRPNIVLSGPVPAFDEDFWAELTITPSSQHSSPRNAKARNVKMQLTGNCFRCQSITVDYKTGQTAADESGLVWKKLNKDRRVDKGAKWSPVFGRYGFCARSDVGVTLSVGDEVKVTRRNVERTIFDWPGLTTFGLAK</sequence>
<dbReference type="Proteomes" id="UP000256328">
    <property type="component" value="Unassembled WGS sequence"/>
</dbReference>
<dbReference type="InterPro" id="IPR005302">
    <property type="entry name" value="MoCF_Sase_C"/>
</dbReference>